<dbReference type="AlphaFoldDB" id="A0A8S1YJG9"/>
<protein>
    <submittedName>
        <fullName evidence="1">Uncharacterized protein</fullName>
    </submittedName>
</protein>
<comment type="caution">
    <text evidence="1">The sequence shown here is derived from an EMBL/GenBank/DDBJ whole genome shotgun (WGS) entry which is preliminary data.</text>
</comment>
<reference evidence="1" key="1">
    <citation type="submission" date="2021-01" db="EMBL/GenBank/DDBJ databases">
        <authorList>
            <consortium name="Genoscope - CEA"/>
            <person name="William W."/>
        </authorList>
    </citation>
    <scope>NUCLEOTIDE SEQUENCE</scope>
</reference>
<gene>
    <name evidence="1" type="ORF">POCTA_138.1.T1630005</name>
</gene>
<name>A0A8S1YJG9_PAROT</name>
<sequence length="114" mass="13254">MAGNIMVPKIIQLAHEKVNDLTFHIFSEHKPFNSYIKNDFKYKANKIDKFSFLKLTLITRVNQIVRDVQISVTIMSQTNKILVLQNFDYESENLVIISEDLILTIIQIIRVATD</sequence>
<evidence type="ECO:0000313" key="2">
    <source>
        <dbReference type="Proteomes" id="UP000683925"/>
    </source>
</evidence>
<proteinExistence type="predicted"/>
<dbReference type="EMBL" id="CAJJDP010000166">
    <property type="protein sequence ID" value="CAD8213668.1"/>
    <property type="molecule type" value="Genomic_DNA"/>
</dbReference>
<accession>A0A8S1YJG9</accession>
<dbReference type="Proteomes" id="UP000683925">
    <property type="component" value="Unassembled WGS sequence"/>
</dbReference>
<keyword evidence="2" id="KW-1185">Reference proteome</keyword>
<organism evidence="1 2">
    <name type="scientific">Paramecium octaurelia</name>
    <dbReference type="NCBI Taxonomy" id="43137"/>
    <lineage>
        <taxon>Eukaryota</taxon>
        <taxon>Sar</taxon>
        <taxon>Alveolata</taxon>
        <taxon>Ciliophora</taxon>
        <taxon>Intramacronucleata</taxon>
        <taxon>Oligohymenophorea</taxon>
        <taxon>Peniculida</taxon>
        <taxon>Parameciidae</taxon>
        <taxon>Paramecium</taxon>
    </lineage>
</organism>
<evidence type="ECO:0000313" key="1">
    <source>
        <dbReference type="EMBL" id="CAD8213668.1"/>
    </source>
</evidence>